<accession>A0A6B0U2P1</accession>
<proteinExistence type="predicted"/>
<organism evidence="2">
    <name type="scientific">Ixodes ricinus</name>
    <name type="common">Common tick</name>
    <name type="synonym">Acarus ricinus</name>
    <dbReference type="NCBI Taxonomy" id="34613"/>
    <lineage>
        <taxon>Eukaryota</taxon>
        <taxon>Metazoa</taxon>
        <taxon>Ecdysozoa</taxon>
        <taxon>Arthropoda</taxon>
        <taxon>Chelicerata</taxon>
        <taxon>Arachnida</taxon>
        <taxon>Acari</taxon>
        <taxon>Parasitiformes</taxon>
        <taxon>Ixodida</taxon>
        <taxon>Ixodoidea</taxon>
        <taxon>Ixodidae</taxon>
        <taxon>Ixodinae</taxon>
        <taxon>Ixodes</taxon>
    </lineage>
</organism>
<evidence type="ECO:0000256" key="1">
    <source>
        <dbReference type="SAM" id="SignalP"/>
    </source>
</evidence>
<feature type="chain" id="PRO_5025522678" evidence="1">
    <location>
        <begin position="22"/>
        <end position="75"/>
    </location>
</feature>
<reference evidence="2" key="1">
    <citation type="submission" date="2019-12" db="EMBL/GenBank/DDBJ databases">
        <title>An insight into the sialome of adult female Ixodes ricinus ticks feeding for 6 days.</title>
        <authorList>
            <person name="Perner J."/>
            <person name="Ribeiro J.M.C."/>
        </authorList>
    </citation>
    <scope>NUCLEOTIDE SEQUENCE</scope>
    <source>
        <strain evidence="2">Semi-engorged</strain>
        <tissue evidence="2">Salivary glands</tissue>
    </source>
</reference>
<dbReference type="AlphaFoldDB" id="A0A6B0U2P1"/>
<keyword evidence="1" id="KW-0732">Signal</keyword>
<name>A0A6B0U2P1_IXORI</name>
<protein>
    <submittedName>
        <fullName evidence="2">Putative secreted protein</fullName>
    </submittedName>
</protein>
<feature type="signal peptide" evidence="1">
    <location>
        <begin position="1"/>
        <end position="21"/>
    </location>
</feature>
<dbReference type="EMBL" id="GIFC01001374">
    <property type="protein sequence ID" value="MXU83457.1"/>
    <property type="molecule type" value="Transcribed_RNA"/>
</dbReference>
<evidence type="ECO:0000313" key="2">
    <source>
        <dbReference type="EMBL" id="MXU83457.1"/>
    </source>
</evidence>
<sequence>MRPRWQLVGALLALWAIPYDALRERRVLHQCAHTETVGPPTVTVSDRVSLSCWRRLCFVQHTSCTSESVLLSKKK</sequence>